<dbReference type="EMBL" id="CM004395">
    <property type="protein sequence ID" value="KAG8648222.1"/>
    <property type="molecule type" value="Genomic_DNA"/>
</dbReference>
<organism evidence="1 2">
    <name type="scientific">Manihot esculenta</name>
    <name type="common">Cassava</name>
    <name type="synonym">Jatropha manihot</name>
    <dbReference type="NCBI Taxonomy" id="3983"/>
    <lineage>
        <taxon>Eukaryota</taxon>
        <taxon>Viridiplantae</taxon>
        <taxon>Streptophyta</taxon>
        <taxon>Embryophyta</taxon>
        <taxon>Tracheophyta</taxon>
        <taxon>Spermatophyta</taxon>
        <taxon>Magnoliopsida</taxon>
        <taxon>eudicotyledons</taxon>
        <taxon>Gunneridae</taxon>
        <taxon>Pentapetalae</taxon>
        <taxon>rosids</taxon>
        <taxon>fabids</taxon>
        <taxon>Malpighiales</taxon>
        <taxon>Euphorbiaceae</taxon>
        <taxon>Crotonoideae</taxon>
        <taxon>Manihoteae</taxon>
        <taxon>Manihot</taxon>
    </lineage>
</organism>
<dbReference type="Proteomes" id="UP000091857">
    <property type="component" value="Chromosome 9"/>
</dbReference>
<evidence type="ECO:0000313" key="1">
    <source>
        <dbReference type="EMBL" id="KAG8648222.1"/>
    </source>
</evidence>
<evidence type="ECO:0000313" key="2">
    <source>
        <dbReference type="Proteomes" id="UP000091857"/>
    </source>
</evidence>
<proteinExistence type="predicted"/>
<gene>
    <name evidence="1" type="ORF">MANES_09G162200v8</name>
</gene>
<name>A0ACB7H728_MANES</name>
<keyword evidence="2" id="KW-1185">Reference proteome</keyword>
<protein>
    <submittedName>
        <fullName evidence="1">Uncharacterized protein</fullName>
    </submittedName>
</protein>
<comment type="caution">
    <text evidence="1">The sequence shown here is derived from an EMBL/GenBank/DDBJ whole genome shotgun (WGS) entry which is preliminary data.</text>
</comment>
<reference evidence="2" key="1">
    <citation type="journal article" date="2016" name="Nat. Biotechnol.">
        <title>Sequencing wild and cultivated cassava and related species reveals extensive interspecific hybridization and genetic diversity.</title>
        <authorList>
            <person name="Bredeson J.V."/>
            <person name="Lyons J.B."/>
            <person name="Prochnik S.E."/>
            <person name="Wu G.A."/>
            <person name="Ha C.M."/>
            <person name="Edsinger-Gonzales E."/>
            <person name="Grimwood J."/>
            <person name="Schmutz J."/>
            <person name="Rabbi I.Y."/>
            <person name="Egesi C."/>
            <person name="Nauluvula P."/>
            <person name="Lebot V."/>
            <person name="Ndunguru J."/>
            <person name="Mkamilo G."/>
            <person name="Bart R.S."/>
            <person name="Setter T.L."/>
            <person name="Gleadow R.M."/>
            <person name="Kulakow P."/>
            <person name="Ferguson M.E."/>
            <person name="Rounsley S."/>
            <person name="Rokhsar D.S."/>
        </authorList>
    </citation>
    <scope>NUCLEOTIDE SEQUENCE [LARGE SCALE GENOMIC DNA]</scope>
    <source>
        <strain evidence="2">cv. AM560-2</strain>
    </source>
</reference>
<sequence length="465" mass="49571">MSMEEEEGTVSPLLEENVDHENWEMNEHSSSAAAGGGSSVTFTLVFTALILVCGFYIYGNAMGYSSPAESGILDELSLSLAAYSLFGSILTIGGLIGALSCGKMADLIGRRSALWVSDALCLIGWLAISFSKGAWSLDLGRLLVGIGIGILAYVIPIYVAEITPKNFRGAFTLLIALMMGSGISVTFIIGSVCNWRILALIGTIPCVVQLIGAFFIPESPRWLAKVGREKDLKLALQRLRGKNADISQEAAEIIDYTQDCNQTSEDGIKELFQRKYALAITVGVGLMAILQFGGLNGYTYYFSSILESAGFPSSVGSVVASIVQVSTSGCCLGSFTTGLSFLLQSFHLGNEITPILAIAGILVFIGSVSIGLGGIPLIIMAEIFPVNVKGPAGSLVNLFSWAGSWIVAYTFNYLFEWSSAGVFFIYAMIAGLGVIFVAKLVPETKGRALEEIQASLITHYHQESV</sequence>
<accession>A0ACB7H728</accession>